<dbReference type="InterPro" id="IPR029058">
    <property type="entry name" value="AB_hydrolase_fold"/>
</dbReference>
<dbReference type="EC" id="3.1.1.-" evidence="3"/>
<evidence type="ECO:0000256" key="3">
    <source>
        <dbReference type="RuleBase" id="RU361235"/>
    </source>
</evidence>
<comment type="similarity">
    <text evidence="1 3">Belongs to the type-B carboxylesterase/lipase family.</text>
</comment>
<reference evidence="5" key="1">
    <citation type="submission" date="2022-10" db="EMBL/GenBank/DDBJ databases">
        <title>Tapping the CABI collections for fungal endophytes: first genome assemblies for Collariella, Neodidymelliopsis, Ascochyta clinopodiicola, Didymella pomorum, Didymosphaeria variabile, Neocosmospora piperis and Neocucurbitaria cava.</title>
        <authorList>
            <person name="Hill R."/>
        </authorList>
    </citation>
    <scope>NUCLEOTIDE SEQUENCE</scope>
    <source>
        <strain evidence="5">IMI 356814</strain>
    </source>
</reference>
<accession>A0A9W9CI16</accession>
<dbReference type="SUPFAM" id="SSF53474">
    <property type="entry name" value="alpha/beta-Hydrolases"/>
    <property type="match status" value="1"/>
</dbReference>
<dbReference type="InterPro" id="IPR019826">
    <property type="entry name" value="Carboxylesterase_B_AS"/>
</dbReference>
<keyword evidence="2 3" id="KW-0378">Hydrolase</keyword>
<gene>
    <name evidence="5" type="ORF">N0V83_009757</name>
</gene>
<comment type="caution">
    <text evidence="5">The sequence shown here is derived from an EMBL/GenBank/DDBJ whole genome shotgun (WGS) entry which is preliminary data.</text>
</comment>
<dbReference type="PANTHER" id="PTHR11559">
    <property type="entry name" value="CARBOXYLESTERASE"/>
    <property type="match status" value="1"/>
</dbReference>
<feature type="domain" description="Carboxylesterase type B" evidence="4">
    <location>
        <begin position="28"/>
        <end position="527"/>
    </location>
</feature>
<dbReference type="GO" id="GO:0016787">
    <property type="term" value="F:hydrolase activity"/>
    <property type="evidence" value="ECO:0007669"/>
    <property type="project" value="UniProtKB-KW"/>
</dbReference>
<sequence length="574" mass="61677">MVTATAGAAPQISDTSCNVTYRGIERNGIEVFLGIPYAQDTSGGNRFKAPRAYVPPSGSTIDATKPGHACPQPLGEVSAPLALRNITDVSEDCLNLNVARPKIEHGCKKLPVMVFIHGGSFWSGSNAETTTAPDGMIRQSVENGAPIIHVAMNYRLGCKSSGPKYTVVTNQCAVFGFAQSDTLKAEGSENAGLRDQRLAIEWVRDNIEYFGGDPDKITIFGQSSGGLAIGMQILAYGGTKPLPFQQGIAESQSLEPGITGNFARDAMSALVDYVSCDASSLDSPETIQCLRQLDTDTLLNASITTYASDITHNVGDIWLPVVDDDFLPAPPSQLIAEGRFGNATFMSGWTQDDLNYYTDPSIVSANDTYNFIGGYLPGMSESSLDELLGMYPVEEFPPGKDLSSEFYRAARIFRDSLMVCPSIHLGVASHETHSTPVFFYDFNSTILDAILAFSANISGLGAVHTSEFAYIFDSFSAYNVNGYPVNPTEADYELSKRASRSWSTYANQGSPSSSKPGSTTLKGWEEAFERPGGPYFMVIGGPHEGLSALGGTNAKPAVQVQKLDERCAFLVRSK</sequence>
<keyword evidence="6" id="KW-1185">Reference proteome</keyword>
<dbReference type="Gene3D" id="3.40.50.1820">
    <property type="entry name" value="alpha/beta hydrolase"/>
    <property type="match status" value="1"/>
</dbReference>
<organism evidence="5 6">
    <name type="scientific">Neocucurbitaria cava</name>
    <dbReference type="NCBI Taxonomy" id="798079"/>
    <lineage>
        <taxon>Eukaryota</taxon>
        <taxon>Fungi</taxon>
        <taxon>Dikarya</taxon>
        <taxon>Ascomycota</taxon>
        <taxon>Pezizomycotina</taxon>
        <taxon>Dothideomycetes</taxon>
        <taxon>Pleosporomycetidae</taxon>
        <taxon>Pleosporales</taxon>
        <taxon>Pleosporineae</taxon>
        <taxon>Cucurbitariaceae</taxon>
        <taxon>Neocucurbitaria</taxon>
    </lineage>
</organism>
<dbReference type="EMBL" id="JAPEUY010000019">
    <property type="protein sequence ID" value="KAJ4363463.1"/>
    <property type="molecule type" value="Genomic_DNA"/>
</dbReference>
<dbReference type="AlphaFoldDB" id="A0A9W9CI16"/>
<evidence type="ECO:0000259" key="4">
    <source>
        <dbReference type="Pfam" id="PF00135"/>
    </source>
</evidence>
<dbReference type="OrthoDB" id="408631at2759"/>
<dbReference type="InterPro" id="IPR002018">
    <property type="entry name" value="CarbesteraseB"/>
</dbReference>
<evidence type="ECO:0000313" key="5">
    <source>
        <dbReference type="EMBL" id="KAJ4363463.1"/>
    </source>
</evidence>
<proteinExistence type="inferred from homology"/>
<dbReference type="Pfam" id="PF00135">
    <property type="entry name" value="COesterase"/>
    <property type="match status" value="1"/>
</dbReference>
<name>A0A9W9CI16_9PLEO</name>
<evidence type="ECO:0000256" key="1">
    <source>
        <dbReference type="ARBA" id="ARBA00005964"/>
    </source>
</evidence>
<dbReference type="PROSITE" id="PS00122">
    <property type="entry name" value="CARBOXYLESTERASE_B_1"/>
    <property type="match status" value="1"/>
</dbReference>
<evidence type="ECO:0000313" key="6">
    <source>
        <dbReference type="Proteomes" id="UP001140560"/>
    </source>
</evidence>
<evidence type="ECO:0000256" key="2">
    <source>
        <dbReference type="ARBA" id="ARBA00022801"/>
    </source>
</evidence>
<dbReference type="InterPro" id="IPR050309">
    <property type="entry name" value="Type-B_Carboxylest/Lipase"/>
</dbReference>
<protein>
    <recommendedName>
        <fullName evidence="3">Carboxylic ester hydrolase</fullName>
        <ecNumber evidence="3">3.1.1.-</ecNumber>
    </recommendedName>
</protein>
<dbReference type="Proteomes" id="UP001140560">
    <property type="component" value="Unassembled WGS sequence"/>
</dbReference>